<dbReference type="EMBL" id="BARV01032812">
    <property type="protein sequence ID" value="GAI38252.1"/>
    <property type="molecule type" value="Genomic_DNA"/>
</dbReference>
<sequence>MNFLHPVYHGHSYQVGSIVDIERFLPESLKDKSLELDELLNTLSE</sequence>
<evidence type="ECO:0000313" key="1">
    <source>
        <dbReference type="EMBL" id="GAI38252.1"/>
    </source>
</evidence>
<protein>
    <submittedName>
        <fullName evidence="1">Uncharacterized protein</fullName>
    </submittedName>
</protein>
<proteinExistence type="predicted"/>
<feature type="non-terminal residue" evidence="1">
    <location>
        <position position="45"/>
    </location>
</feature>
<name>X1N2J9_9ZZZZ</name>
<reference evidence="1" key="1">
    <citation type="journal article" date="2014" name="Front. Microbiol.">
        <title>High frequency of phylogenetically diverse reductive dehalogenase-homologous genes in deep subseafloor sedimentary metagenomes.</title>
        <authorList>
            <person name="Kawai M."/>
            <person name="Futagami T."/>
            <person name="Toyoda A."/>
            <person name="Takaki Y."/>
            <person name="Nishi S."/>
            <person name="Hori S."/>
            <person name="Arai W."/>
            <person name="Tsubouchi T."/>
            <person name="Morono Y."/>
            <person name="Uchiyama I."/>
            <person name="Ito T."/>
            <person name="Fujiyama A."/>
            <person name="Inagaki F."/>
            <person name="Takami H."/>
        </authorList>
    </citation>
    <scope>NUCLEOTIDE SEQUENCE</scope>
    <source>
        <strain evidence="1">Expedition CK06-06</strain>
    </source>
</reference>
<organism evidence="1">
    <name type="scientific">marine sediment metagenome</name>
    <dbReference type="NCBI Taxonomy" id="412755"/>
    <lineage>
        <taxon>unclassified sequences</taxon>
        <taxon>metagenomes</taxon>
        <taxon>ecological metagenomes</taxon>
    </lineage>
</organism>
<comment type="caution">
    <text evidence="1">The sequence shown here is derived from an EMBL/GenBank/DDBJ whole genome shotgun (WGS) entry which is preliminary data.</text>
</comment>
<gene>
    <name evidence="1" type="ORF">S06H3_51677</name>
</gene>
<dbReference type="AlphaFoldDB" id="X1N2J9"/>
<accession>X1N2J9</accession>